<protein>
    <recommendedName>
        <fullName evidence="1">DDE-1 domain-containing protein</fullName>
    </recommendedName>
</protein>
<dbReference type="GO" id="GO:0003676">
    <property type="term" value="F:nucleic acid binding"/>
    <property type="evidence" value="ECO:0007669"/>
    <property type="project" value="InterPro"/>
</dbReference>
<feature type="domain" description="DDE-1" evidence="1">
    <location>
        <begin position="136"/>
        <end position="211"/>
    </location>
</feature>
<evidence type="ECO:0000313" key="2">
    <source>
        <dbReference type="EMBL" id="KOF83608.1"/>
    </source>
</evidence>
<gene>
    <name evidence="2" type="ORF">OCBIM_22023485mg</name>
</gene>
<reference evidence="2" key="1">
    <citation type="submission" date="2015-07" db="EMBL/GenBank/DDBJ databases">
        <title>MeaNS - Measles Nucleotide Surveillance Program.</title>
        <authorList>
            <person name="Tran T."/>
            <person name="Druce J."/>
        </authorList>
    </citation>
    <scope>NUCLEOTIDE SEQUENCE</scope>
    <source>
        <strain evidence="2">UCB-OBI-ISO-001</strain>
        <tissue evidence="2">Gonad</tissue>
    </source>
</reference>
<dbReference type="AlphaFoldDB" id="A0A0L8H2W3"/>
<name>A0A0L8H2W3_OCTBM</name>
<accession>A0A0L8H2W3</accession>
<dbReference type="Pfam" id="PF03184">
    <property type="entry name" value="DDE_1"/>
    <property type="match status" value="1"/>
</dbReference>
<organism evidence="2">
    <name type="scientific">Octopus bimaculoides</name>
    <name type="common">California two-spotted octopus</name>
    <dbReference type="NCBI Taxonomy" id="37653"/>
    <lineage>
        <taxon>Eukaryota</taxon>
        <taxon>Metazoa</taxon>
        <taxon>Spiralia</taxon>
        <taxon>Lophotrochozoa</taxon>
        <taxon>Mollusca</taxon>
        <taxon>Cephalopoda</taxon>
        <taxon>Coleoidea</taxon>
        <taxon>Octopodiformes</taxon>
        <taxon>Octopoda</taxon>
        <taxon>Incirrata</taxon>
        <taxon>Octopodidae</taxon>
        <taxon>Octopus</taxon>
    </lineage>
</organism>
<evidence type="ECO:0000259" key="1">
    <source>
        <dbReference type="Pfam" id="PF03184"/>
    </source>
</evidence>
<sequence length="309" mass="34834">MKYHNNNLQQSSLQNQAFPFCLERNHLAIRIPEDTSLARATAFNCYNIDKFYDNLKSVMDLHKFECHNYNADETGCTTMQQPENVGVKQVGSITSGERGQLVAVVYAVIAAGKIILSKVGLQDVSEEPIPVKGLMFVTYLKHFITYTRCSKEKKVLLILDNHKTHVSLAAIDLAEKNRVISLTISPHTSYKLQPLDVSCYKLFKTAYSRVVDNGMRFHPGKSITIYDIPEFVSHAQIHGLTAQNIIYGFQRTRIYPFNQDEFCKTELTPAVVTDGDLPTSFYENQADILKSSLKETPISNSMPESPNIS</sequence>
<dbReference type="EMBL" id="KQ419416">
    <property type="protein sequence ID" value="KOF83608.1"/>
    <property type="molecule type" value="Genomic_DNA"/>
</dbReference>
<dbReference type="OrthoDB" id="6277218at2759"/>
<proteinExistence type="predicted"/>
<dbReference type="InterPro" id="IPR004875">
    <property type="entry name" value="DDE_SF_endonuclease_dom"/>
</dbReference>